<accession>A0A7Z0U0P9</accession>
<reference evidence="2 3" key="1">
    <citation type="submission" date="2020-07" db="EMBL/GenBank/DDBJ databases">
        <title>isolation of Luteimonas sp. SJ-16.</title>
        <authorList>
            <person name="Huang X.-X."/>
            <person name="Xu L."/>
            <person name="Sun J.-Q."/>
        </authorList>
    </citation>
    <scope>NUCLEOTIDE SEQUENCE [LARGE SCALE GENOMIC DNA]</scope>
    <source>
        <strain evidence="2 3">SJ-16</strain>
    </source>
</reference>
<comment type="caution">
    <text evidence="2">The sequence shown here is derived from an EMBL/GenBank/DDBJ whole genome shotgun (WGS) entry which is preliminary data.</text>
</comment>
<organism evidence="2 3">
    <name type="scientific">Luteimonas deserti</name>
    <dbReference type="NCBI Taxonomy" id="2752306"/>
    <lineage>
        <taxon>Bacteria</taxon>
        <taxon>Pseudomonadati</taxon>
        <taxon>Pseudomonadota</taxon>
        <taxon>Gammaproteobacteria</taxon>
        <taxon>Lysobacterales</taxon>
        <taxon>Lysobacteraceae</taxon>
        <taxon>Luteimonas</taxon>
    </lineage>
</organism>
<dbReference type="AlphaFoldDB" id="A0A7Z0U0P9"/>
<dbReference type="Proteomes" id="UP000589896">
    <property type="component" value="Unassembled WGS sequence"/>
</dbReference>
<proteinExistence type="predicted"/>
<evidence type="ECO:0000313" key="3">
    <source>
        <dbReference type="Proteomes" id="UP000589896"/>
    </source>
</evidence>
<evidence type="ECO:0000256" key="1">
    <source>
        <dbReference type="SAM" id="SignalP"/>
    </source>
</evidence>
<evidence type="ECO:0000313" key="2">
    <source>
        <dbReference type="EMBL" id="NYZ63488.1"/>
    </source>
</evidence>
<dbReference type="EMBL" id="JACCJZ010000019">
    <property type="protein sequence ID" value="NYZ63488.1"/>
    <property type="molecule type" value="Genomic_DNA"/>
</dbReference>
<protein>
    <submittedName>
        <fullName evidence="2">Uncharacterized protein</fullName>
    </submittedName>
</protein>
<feature type="chain" id="PRO_5030530586" evidence="1">
    <location>
        <begin position="22"/>
        <end position="168"/>
    </location>
</feature>
<keyword evidence="1" id="KW-0732">Signal</keyword>
<dbReference type="RefSeq" id="WP_180545711.1">
    <property type="nucleotide sequence ID" value="NZ_JACCJZ010000019.1"/>
</dbReference>
<name>A0A7Z0U0P9_9GAMM</name>
<gene>
    <name evidence="2" type="ORF">H0E82_12075</name>
</gene>
<feature type="signal peptide" evidence="1">
    <location>
        <begin position="1"/>
        <end position="21"/>
    </location>
</feature>
<keyword evidence="3" id="KW-1185">Reference proteome</keyword>
<sequence>MKTIALLAGLLVSSVSSAALAYRPVQTADIPELVRTLEREPLAPGARKLRQDLLAWATQTRDVTVTVCDVLGPVPGSTVPYGPELLLQAMLGNAAFQLENPASKDDEEMAQMAGITSLLRAYQATLAADPNARIPQYDTWLVELEAGRLARDRALVIKEKCSGGPAMA</sequence>